<dbReference type="OrthoDB" id="9813903at2"/>
<gene>
    <name evidence="2" type="ordered locus">Mmc1_0274</name>
</gene>
<reference evidence="2 3" key="2">
    <citation type="journal article" date="2012" name="Int. J. Syst. Evol. Microbiol.">
        <title>Magnetococcus marinus gen. nov., sp. nov., a marine, magnetotactic bacterium that represents a novel lineage (Magnetococcaceae fam. nov.; Magnetococcales ord. nov.) at the base of the Alphaproteobacteria.</title>
        <authorList>
            <person name="Bazylinski D.A."/>
            <person name="Williams T.J."/>
            <person name="Lefevre C.T."/>
            <person name="Berg R.J."/>
            <person name="Zhang C.L."/>
            <person name="Bowser S.S."/>
            <person name="Dean A.J."/>
            <person name="Beveridge T.J."/>
        </authorList>
    </citation>
    <scope>NUCLEOTIDE SEQUENCE [LARGE SCALE GENOMIC DNA]</scope>
    <source>
        <strain evidence="3">ATCC BAA-1437 / JCM 17883 / MC-1</strain>
    </source>
</reference>
<organism evidence="2 3">
    <name type="scientific">Magnetococcus marinus (strain ATCC BAA-1437 / JCM 17883 / MC-1)</name>
    <dbReference type="NCBI Taxonomy" id="156889"/>
    <lineage>
        <taxon>Bacteria</taxon>
        <taxon>Pseudomonadati</taxon>
        <taxon>Pseudomonadota</taxon>
        <taxon>Magnetococcia</taxon>
        <taxon>Magnetococcales</taxon>
        <taxon>Magnetococcaceae</taxon>
        <taxon>Magnetococcus</taxon>
    </lineage>
</organism>
<dbReference type="EMBL" id="CP000471">
    <property type="protein sequence ID" value="ABK42801.1"/>
    <property type="molecule type" value="Genomic_DNA"/>
</dbReference>
<reference evidence="3" key="1">
    <citation type="journal article" date="2009" name="Appl. Environ. Microbiol.">
        <title>Complete genome sequence of the chemolithoautotrophic marine magnetotactic coccus strain MC-1.</title>
        <authorList>
            <person name="Schubbe S."/>
            <person name="Williams T.J."/>
            <person name="Xie G."/>
            <person name="Kiss H.E."/>
            <person name="Brettin T.S."/>
            <person name="Martinez D."/>
            <person name="Ross C.A."/>
            <person name="Schuler D."/>
            <person name="Cox B.L."/>
            <person name="Nealson K.H."/>
            <person name="Bazylinski D.A."/>
        </authorList>
    </citation>
    <scope>NUCLEOTIDE SEQUENCE [LARGE SCALE GENOMIC DNA]</scope>
    <source>
        <strain evidence="3">ATCC BAA-1437 / JCM 17883 / MC-1</strain>
    </source>
</reference>
<name>A0L4A8_MAGMM</name>
<keyword evidence="3" id="KW-1185">Reference proteome</keyword>
<dbReference type="RefSeq" id="WP_011711973.1">
    <property type="nucleotide sequence ID" value="NC_008576.1"/>
</dbReference>
<protein>
    <submittedName>
        <fullName evidence="2">Uncharacterized protein</fullName>
    </submittedName>
</protein>
<keyword evidence="1" id="KW-1133">Transmembrane helix</keyword>
<feature type="transmembrane region" description="Helical" evidence="1">
    <location>
        <begin position="45"/>
        <end position="64"/>
    </location>
</feature>
<dbReference type="eggNOG" id="COG5001">
    <property type="taxonomic scope" value="Bacteria"/>
</dbReference>
<evidence type="ECO:0000256" key="1">
    <source>
        <dbReference type="SAM" id="Phobius"/>
    </source>
</evidence>
<proteinExistence type="predicted"/>
<dbReference type="Proteomes" id="UP000002586">
    <property type="component" value="Chromosome"/>
</dbReference>
<dbReference type="HOGENOM" id="CLU_1729162_0_0_5"/>
<feature type="transmembrane region" description="Helical" evidence="1">
    <location>
        <begin position="12"/>
        <end position="33"/>
    </location>
</feature>
<sequence>MSRIPIHYKVTLFYALFGVLWIFVSDRVLEFLVSDAQLMGIIQTFKGWIYVVLTSAMLFVIIRMDHLAIEKKEREKAQLYQATMSAVHHILHNFLNKMMLYRLGVEEQQPVNPELQALYERVIEETQHEIYLLQTAKQFTAEEVRATVQPK</sequence>
<dbReference type="KEGG" id="mgm:Mmc1_0274"/>
<dbReference type="AlphaFoldDB" id="A0L4A8"/>
<evidence type="ECO:0000313" key="2">
    <source>
        <dbReference type="EMBL" id="ABK42801.1"/>
    </source>
</evidence>
<keyword evidence="1" id="KW-0812">Transmembrane</keyword>
<evidence type="ECO:0000313" key="3">
    <source>
        <dbReference type="Proteomes" id="UP000002586"/>
    </source>
</evidence>
<keyword evidence="1" id="KW-0472">Membrane</keyword>
<dbReference type="STRING" id="156889.Mmc1_0274"/>
<accession>A0L4A8</accession>